<dbReference type="AlphaFoldDB" id="A0A6M3M965"/>
<reference evidence="1" key="1">
    <citation type="submission" date="2020-03" db="EMBL/GenBank/DDBJ databases">
        <title>The deep terrestrial virosphere.</title>
        <authorList>
            <person name="Holmfeldt K."/>
            <person name="Nilsson E."/>
            <person name="Simone D."/>
            <person name="Lopez-Fernandez M."/>
            <person name="Wu X."/>
            <person name="de Brujin I."/>
            <person name="Lundin D."/>
            <person name="Andersson A."/>
            <person name="Bertilsson S."/>
            <person name="Dopson M."/>
        </authorList>
    </citation>
    <scope>NUCLEOTIDE SEQUENCE</scope>
    <source>
        <strain evidence="1">MM171B00549</strain>
    </source>
</reference>
<dbReference type="EMBL" id="MT143861">
    <property type="protein sequence ID" value="QJB03798.1"/>
    <property type="molecule type" value="Genomic_DNA"/>
</dbReference>
<proteinExistence type="predicted"/>
<accession>A0A6M3M965</accession>
<organism evidence="1">
    <name type="scientific">viral metagenome</name>
    <dbReference type="NCBI Taxonomy" id="1070528"/>
    <lineage>
        <taxon>unclassified sequences</taxon>
        <taxon>metagenomes</taxon>
        <taxon>organismal metagenomes</taxon>
    </lineage>
</organism>
<sequence>MSVKYTTLFTVTGGLTNKPITFLVETIKPLGEEAVIALETLEGEYDSREEFEDALDYTVKGWEKGYTHKDEMKKWKLIYLKIPGAQKLAHVLNEVLAASEEG</sequence>
<protein>
    <submittedName>
        <fullName evidence="1">Uncharacterized protein</fullName>
    </submittedName>
</protein>
<name>A0A6M3M965_9ZZZZ</name>
<gene>
    <name evidence="1" type="ORF">MM171B00549_0012</name>
</gene>
<evidence type="ECO:0000313" key="1">
    <source>
        <dbReference type="EMBL" id="QJB03798.1"/>
    </source>
</evidence>